<dbReference type="EMBL" id="JAAWVO010069643">
    <property type="protein sequence ID" value="MBN3324179.1"/>
    <property type="molecule type" value="Genomic_DNA"/>
</dbReference>
<dbReference type="AlphaFoldDB" id="A0A8J7P2A9"/>
<evidence type="ECO:0000256" key="6">
    <source>
        <dbReference type="ARBA" id="ARBA00025010"/>
    </source>
</evidence>
<keyword evidence="5 7" id="KW-0653">Protein transport</keyword>
<dbReference type="GO" id="GO:0031902">
    <property type="term" value="C:late endosome membrane"/>
    <property type="evidence" value="ECO:0007669"/>
    <property type="project" value="UniProtKB-SubCell"/>
</dbReference>
<dbReference type="InterPro" id="IPR029012">
    <property type="entry name" value="Helix_hairpin_bin_sf"/>
</dbReference>
<dbReference type="GO" id="GO:0043162">
    <property type="term" value="P:ubiquitin-dependent protein catabolic process via the multivesicular body sorting pathway"/>
    <property type="evidence" value="ECO:0007669"/>
    <property type="project" value="TreeGrafter"/>
</dbReference>
<comment type="function">
    <text evidence="6">Component of the ESCRT-I complex, a regulator of vesicular trafficking process. Required for the sorting of endocytic ubiquitinated cargos into multivesicular bodies. May be involved in cell growth and differentiation.</text>
</comment>
<dbReference type="GO" id="GO:0006623">
    <property type="term" value="P:protein targeting to vacuole"/>
    <property type="evidence" value="ECO:0007669"/>
    <property type="project" value="TreeGrafter"/>
</dbReference>
<evidence type="ECO:0000256" key="2">
    <source>
        <dbReference type="ARBA" id="ARBA00007617"/>
    </source>
</evidence>
<dbReference type="Pfam" id="PF07200">
    <property type="entry name" value="Mod_r"/>
    <property type="match status" value="1"/>
</dbReference>
<evidence type="ECO:0000259" key="9">
    <source>
        <dbReference type="PROSITE" id="PS51314"/>
    </source>
</evidence>
<dbReference type="PANTHER" id="PTHR13678">
    <property type="entry name" value="VACUOLAR PROTEIN SORTING-ASSOCIATED PROTEIN 37"/>
    <property type="match status" value="1"/>
</dbReference>
<dbReference type="GO" id="GO:0006612">
    <property type="term" value="P:protein targeting to membrane"/>
    <property type="evidence" value="ECO:0007669"/>
    <property type="project" value="TreeGrafter"/>
</dbReference>
<dbReference type="PROSITE" id="PS51314">
    <property type="entry name" value="VPS37_C"/>
    <property type="match status" value="1"/>
</dbReference>
<gene>
    <name evidence="10" type="primary">Vps37c</name>
    <name evidence="10" type="ORF">GTO95_0015815</name>
</gene>
<feature type="non-terminal residue" evidence="10">
    <location>
        <position position="1"/>
    </location>
</feature>
<dbReference type="PANTHER" id="PTHR13678:SF12">
    <property type="entry name" value="VACUOLAR PROTEIN SORTING-ASSOCIATED PROTEIN 37D"/>
    <property type="match status" value="1"/>
</dbReference>
<evidence type="ECO:0000256" key="4">
    <source>
        <dbReference type="ARBA" id="ARBA00022753"/>
    </source>
</evidence>
<feature type="domain" description="VPS37 C-terminal" evidence="9">
    <location>
        <begin position="78"/>
        <end position="167"/>
    </location>
</feature>
<feature type="compositionally biased region" description="Pro residues" evidence="8">
    <location>
        <begin position="274"/>
        <end position="285"/>
    </location>
</feature>
<feature type="compositionally biased region" description="Polar residues" evidence="8">
    <location>
        <begin position="235"/>
        <end position="245"/>
    </location>
</feature>
<name>A0A8J7P2A9_ATRSP</name>
<feature type="compositionally biased region" description="Pro residues" evidence="8">
    <location>
        <begin position="212"/>
        <end position="234"/>
    </location>
</feature>
<dbReference type="GO" id="GO:0000813">
    <property type="term" value="C:ESCRT I complex"/>
    <property type="evidence" value="ECO:0007669"/>
    <property type="project" value="TreeGrafter"/>
</dbReference>
<dbReference type="Gene3D" id="1.10.287.660">
    <property type="entry name" value="Helix hairpin bin"/>
    <property type="match status" value="1"/>
</dbReference>
<dbReference type="InterPro" id="IPR009851">
    <property type="entry name" value="Mod_r"/>
</dbReference>
<keyword evidence="3 7" id="KW-0813">Transport</keyword>
<dbReference type="InterPro" id="IPR037202">
    <property type="entry name" value="ESCRT_assembly_dom"/>
</dbReference>
<sequence>MEKLRELSQAELQALLDNQEKLESLVLESDEVQSIQLEREMCLASNRSLAERNLELRPRLEEGRERLGERYRELRELHDRYRGCCQERDNKLSQFSPEVVFLKLEAEGATVETESEALADQFLEGQLALDSFLDQFHSKRCLAHSRRVRIEKLQDILRQKREGGGGTTRPAEMTSQSRACDPFSWKPQEPPQLQQNQEDVQPATEVSFPSSQPGPPPPAPSSGPFPSPALPYPSSPQKSQAQGPTAQGPLPAVPFPAQACQGPPSVGPGFNPAPGFPPHPGPGPGFGPSACPYPVQQGFPVPPPQFGQFIPTYPCPYPSPGYTYPPNPNVAPHQSPTARPGCYRPSYGMPQPYS</sequence>
<evidence type="ECO:0000313" key="10">
    <source>
        <dbReference type="EMBL" id="MBN3324179.1"/>
    </source>
</evidence>
<keyword evidence="4" id="KW-0967">Endosome</keyword>
<evidence type="ECO:0000256" key="5">
    <source>
        <dbReference type="ARBA" id="ARBA00022927"/>
    </source>
</evidence>
<evidence type="ECO:0000256" key="7">
    <source>
        <dbReference type="PROSITE-ProRule" id="PRU00646"/>
    </source>
</evidence>
<feature type="region of interest" description="Disordered" evidence="8">
    <location>
        <begin position="325"/>
        <end position="354"/>
    </location>
</feature>
<comment type="caution">
    <text evidence="10">The sequence shown here is derived from an EMBL/GenBank/DDBJ whole genome shotgun (WGS) entry which is preliminary data.</text>
</comment>
<dbReference type="Proteomes" id="UP000736164">
    <property type="component" value="Unassembled WGS sequence"/>
</dbReference>
<keyword evidence="11" id="KW-1185">Reference proteome</keyword>
<comment type="similarity">
    <text evidence="2">Belongs to the VPS37 family.</text>
</comment>
<proteinExistence type="inferred from homology"/>
<feature type="non-terminal residue" evidence="10">
    <location>
        <position position="354"/>
    </location>
</feature>
<comment type="subcellular location">
    <subcellularLocation>
        <location evidence="1">Late endosome membrane</location>
        <topology evidence="1">Peripheral membrane protein</topology>
    </subcellularLocation>
</comment>
<feature type="region of interest" description="Disordered" evidence="8">
    <location>
        <begin position="159"/>
        <end position="293"/>
    </location>
</feature>
<evidence type="ECO:0000313" key="11">
    <source>
        <dbReference type="Proteomes" id="UP000736164"/>
    </source>
</evidence>
<reference evidence="10" key="1">
    <citation type="journal article" date="2021" name="Cell">
        <title>Tracing the genetic footprints of vertebrate landing in non-teleost ray-finned fishes.</title>
        <authorList>
            <person name="Bi X."/>
            <person name="Wang K."/>
            <person name="Yang L."/>
            <person name="Pan H."/>
            <person name="Jiang H."/>
            <person name="Wei Q."/>
            <person name="Fang M."/>
            <person name="Yu H."/>
            <person name="Zhu C."/>
            <person name="Cai Y."/>
            <person name="He Y."/>
            <person name="Gan X."/>
            <person name="Zeng H."/>
            <person name="Yu D."/>
            <person name="Zhu Y."/>
            <person name="Jiang H."/>
            <person name="Qiu Q."/>
            <person name="Yang H."/>
            <person name="Zhang Y.E."/>
            <person name="Wang W."/>
            <person name="Zhu M."/>
            <person name="He S."/>
            <person name="Zhang G."/>
        </authorList>
    </citation>
    <scope>NUCLEOTIDE SEQUENCE</scope>
    <source>
        <strain evidence="10">Allg_001</strain>
    </source>
</reference>
<evidence type="ECO:0000256" key="3">
    <source>
        <dbReference type="ARBA" id="ARBA00022448"/>
    </source>
</evidence>
<protein>
    <submittedName>
        <fullName evidence="10">VP37C protein</fullName>
    </submittedName>
</protein>
<dbReference type="SUPFAM" id="SSF140111">
    <property type="entry name" value="Endosomal sorting complex assembly domain"/>
    <property type="match status" value="1"/>
</dbReference>
<evidence type="ECO:0000256" key="8">
    <source>
        <dbReference type="SAM" id="MobiDB-lite"/>
    </source>
</evidence>
<accession>A0A8J7P2A9</accession>
<evidence type="ECO:0000256" key="1">
    <source>
        <dbReference type="ARBA" id="ARBA00004633"/>
    </source>
</evidence>
<organism evidence="10 11">
    <name type="scientific">Atractosteus spatula</name>
    <name type="common">Alligator gar</name>
    <name type="synonym">Lepisosteus spatula</name>
    <dbReference type="NCBI Taxonomy" id="7917"/>
    <lineage>
        <taxon>Eukaryota</taxon>
        <taxon>Metazoa</taxon>
        <taxon>Chordata</taxon>
        <taxon>Craniata</taxon>
        <taxon>Vertebrata</taxon>
        <taxon>Euteleostomi</taxon>
        <taxon>Actinopterygii</taxon>
        <taxon>Neopterygii</taxon>
        <taxon>Holostei</taxon>
        <taxon>Semionotiformes</taxon>
        <taxon>Lepisosteidae</taxon>
        <taxon>Atractosteus</taxon>
    </lineage>
</organism>